<dbReference type="AlphaFoldDB" id="A0A0C2MGI5"/>
<reference evidence="1 2" key="1">
    <citation type="journal article" date="2014" name="Genome Biol. Evol.">
        <title>The genome of the myxosporean Thelohanellus kitauei shows adaptations to nutrient acquisition within its fish host.</title>
        <authorList>
            <person name="Yang Y."/>
            <person name="Xiong J."/>
            <person name="Zhou Z."/>
            <person name="Huo F."/>
            <person name="Miao W."/>
            <person name="Ran C."/>
            <person name="Liu Y."/>
            <person name="Zhang J."/>
            <person name="Feng J."/>
            <person name="Wang M."/>
            <person name="Wang M."/>
            <person name="Wang L."/>
            <person name="Yao B."/>
        </authorList>
    </citation>
    <scope>NUCLEOTIDE SEQUENCE [LARGE SCALE GENOMIC DNA]</scope>
    <source>
        <strain evidence="1">Wuqing</strain>
    </source>
</reference>
<organism evidence="1 2">
    <name type="scientific">Thelohanellus kitauei</name>
    <name type="common">Myxosporean</name>
    <dbReference type="NCBI Taxonomy" id="669202"/>
    <lineage>
        <taxon>Eukaryota</taxon>
        <taxon>Metazoa</taxon>
        <taxon>Cnidaria</taxon>
        <taxon>Myxozoa</taxon>
        <taxon>Myxosporea</taxon>
        <taxon>Bivalvulida</taxon>
        <taxon>Platysporina</taxon>
        <taxon>Myxobolidae</taxon>
        <taxon>Thelohanellus</taxon>
    </lineage>
</organism>
<protein>
    <submittedName>
        <fullName evidence="1">Uncharacterized protein</fullName>
    </submittedName>
</protein>
<sequence>MVRFYLRKMSAMIKSYKVTWREMFRSRVLVINSTSRVVARDYEYTDLRHVVDARHHTTLHLYILRYTLYLLGVLNLSYRSIRLKGGHFAHQEIQCGRDYKSWFWTLQQNVFGLTYEIGDVTGAFRYKGLPLPSIICVDSKQAWYLMDKDV</sequence>
<gene>
    <name evidence="1" type="ORF">RF11_14727</name>
</gene>
<proteinExistence type="predicted"/>
<evidence type="ECO:0000313" key="1">
    <source>
        <dbReference type="EMBL" id="KII66296.1"/>
    </source>
</evidence>
<dbReference type="EMBL" id="JWZT01003563">
    <property type="protein sequence ID" value="KII66296.1"/>
    <property type="molecule type" value="Genomic_DNA"/>
</dbReference>
<accession>A0A0C2MGI5</accession>
<keyword evidence="2" id="KW-1185">Reference proteome</keyword>
<name>A0A0C2MGI5_THEKT</name>
<dbReference type="Proteomes" id="UP000031668">
    <property type="component" value="Unassembled WGS sequence"/>
</dbReference>
<evidence type="ECO:0000313" key="2">
    <source>
        <dbReference type="Proteomes" id="UP000031668"/>
    </source>
</evidence>
<comment type="caution">
    <text evidence="1">The sequence shown here is derived from an EMBL/GenBank/DDBJ whole genome shotgun (WGS) entry which is preliminary data.</text>
</comment>